<evidence type="ECO:0000313" key="2">
    <source>
        <dbReference type="WBParaSite" id="nRc.2.0.1.t09651-RA"/>
    </source>
</evidence>
<dbReference type="WBParaSite" id="nRc.2.0.1.t09651-RA">
    <property type="protein sequence ID" value="nRc.2.0.1.t09651-RA"/>
    <property type="gene ID" value="nRc.2.0.1.g09651"/>
</dbReference>
<keyword evidence="1" id="KW-1185">Reference proteome</keyword>
<sequence>TIALLKDASSKARSDAVKNILQKAINNLSFTEIYSPILGKIKDDDRVACNLLGGLVL</sequence>
<protein>
    <submittedName>
        <fullName evidence="2">Uncharacterized protein</fullName>
    </submittedName>
</protein>
<evidence type="ECO:0000313" key="1">
    <source>
        <dbReference type="Proteomes" id="UP000887565"/>
    </source>
</evidence>
<reference evidence="2" key="1">
    <citation type="submission" date="2022-11" db="UniProtKB">
        <authorList>
            <consortium name="WormBaseParasite"/>
        </authorList>
    </citation>
    <scope>IDENTIFICATION</scope>
</reference>
<dbReference type="AlphaFoldDB" id="A0A915I702"/>
<organism evidence="1 2">
    <name type="scientific">Romanomermis culicivorax</name>
    <name type="common">Nematode worm</name>
    <dbReference type="NCBI Taxonomy" id="13658"/>
    <lineage>
        <taxon>Eukaryota</taxon>
        <taxon>Metazoa</taxon>
        <taxon>Ecdysozoa</taxon>
        <taxon>Nematoda</taxon>
        <taxon>Enoplea</taxon>
        <taxon>Dorylaimia</taxon>
        <taxon>Mermithida</taxon>
        <taxon>Mermithoidea</taxon>
        <taxon>Mermithidae</taxon>
        <taxon>Romanomermis</taxon>
    </lineage>
</organism>
<proteinExistence type="predicted"/>
<dbReference type="Proteomes" id="UP000887565">
    <property type="component" value="Unplaced"/>
</dbReference>
<accession>A0A915I702</accession>
<name>A0A915I702_ROMCU</name>